<keyword evidence="1" id="KW-0472">Membrane</keyword>
<accession>A0ABV6LLQ9</accession>
<dbReference type="RefSeq" id="WP_377345790.1">
    <property type="nucleotide sequence ID" value="NZ_JBHLTP010000003.1"/>
</dbReference>
<evidence type="ECO:0000313" key="3">
    <source>
        <dbReference type="Proteomes" id="UP001589836"/>
    </source>
</evidence>
<name>A0ABV6LLQ9_9BACI</name>
<feature type="transmembrane region" description="Helical" evidence="1">
    <location>
        <begin position="203"/>
        <end position="223"/>
    </location>
</feature>
<organism evidence="2 3">
    <name type="scientific">Pontibacillus salicampi</name>
    <dbReference type="NCBI Taxonomy" id="1449801"/>
    <lineage>
        <taxon>Bacteria</taxon>
        <taxon>Bacillati</taxon>
        <taxon>Bacillota</taxon>
        <taxon>Bacilli</taxon>
        <taxon>Bacillales</taxon>
        <taxon>Bacillaceae</taxon>
        <taxon>Pontibacillus</taxon>
    </lineage>
</organism>
<dbReference type="PIRSF" id="PIRSF038991">
    <property type="entry name" value="Protein_AbrB"/>
    <property type="match status" value="1"/>
</dbReference>
<gene>
    <name evidence="2" type="ORF">ACFFGV_06515</name>
</gene>
<feature type="transmembrane region" description="Helical" evidence="1">
    <location>
        <begin position="179"/>
        <end position="196"/>
    </location>
</feature>
<evidence type="ECO:0000256" key="1">
    <source>
        <dbReference type="SAM" id="Phobius"/>
    </source>
</evidence>
<dbReference type="PANTHER" id="PTHR38457">
    <property type="entry name" value="REGULATOR ABRB-RELATED"/>
    <property type="match status" value="1"/>
</dbReference>
<keyword evidence="1" id="KW-1133">Transmembrane helix</keyword>
<dbReference type="Proteomes" id="UP001589836">
    <property type="component" value="Unassembled WGS sequence"/>
</dbReference>
<dbReference type="NCBIfam" id="TIGR03082">
    <property type="entry name" value="Gneg_AbrB_dup"/>
    <property type="match status" value="2"/>
</dbReference>
<proteinExistence type="predicted"/>
<dbReference type="EMBL" id="JBHLTP010000003">
    <property type="protein sequence ID" value="MFC0523248.1"/>
    <property type="molecule type" value="Genomic_DNA"/>
</dbReference>
<dbReference type="InterPro" id="IPR017516">
    <property type="entry name" value="AbrB_dup"/>
</dbReference>
<reference evidence="2 3" key="1">
    <citation type="submission" date="2024-09" db="EMBL/GenBank/DDBJ databases">
        <authorList>
            <person name="Sun Q."/>
            <person name="Mori K."/>
        </authorList>
    </citation>
    <scope>NUCLEOTIDE SEQUENCE [LARGE SCALE GENOMIC DNA]</scope>
    <source>
        <strain evidence="2 3">NCAIM B.02529</strain>
    </source>
</reference>
<comment type="caution">
    <text evidence="2">The sequence shown here is derived from an EMBL/GenBank/DDBJ whole genome shotgun (WGS) entry which is preliminary data.</text>
</comment>
<feature type="transmembrane region" description="Helical" evidence="1">
    <location>
        <begin position="136"/>
        <end position="159"/>
    </location>
</feature>
<feature type="transmembrane region" description="Helical" evidence="1">
    <location>
        <begin position="285"/>
        <end position="309"/>
    </location>
</feature>
<dbReference type="InterPro" id="IPR007820">
    <property type="entry name" value="AbrB_fam"/>
</dbReference>
<dbReference type="Pfam" id="PF05145">
    <property type="entry name" value="AbrB"/>
    <property type="match status" value="1"/>
</dbReference>
<protein>
    <submittedName>
        <fullName evidence="2">AbrB family transcriptional regulator</fullName>
    </submittedName>
</protein>
<feature type="transmembrane region" description="Helical" evidence="1">
    <location>
        <begin position="321"/>
        <end position="339"/>
    </location>
</feature>
<feature type="transmembrane region" description="Helical" evidence="1">
    <location>
        <begin position="7"/>
        <end position="30"/>
    </location>
</feature>
<feature type="transmembrane region" description="Helical" evidence="1">
    <location>
        <begin position="81"/>
        <end position="101"/>
    </location>
</feature>
<sequence length="349" mass="37547">MTKRLIVVYGIAMIGGVLFYFLKIPLPWVLGPVTSLVLYKFLFNKPTTSSNGLKQVSFVLLGMQIGLSFQENSLSLMGPYILPYVLCSIVLITISLVNGYLVSRWINVDTDTSLLGSIPGGLSATIALSDSMKSNTVLVTIFHSIRLVAVLFIVPFLAAQLMRKGDTASTSFVAPSENGDVSTVFLYVVAYGLAYVTRRGVPASFVIFPVIFIAVGKALGISMYVPPDIFFLAAQLTLGVYLGDSIHVKDIQNAGKYCVIYFGLSIWLIIVSFGIGYIFSEMVGLSLATAILSVAPGGMVEMALTAQTVGGDPAVVSSLQMIRLLLVVVVVPIALKWIIQHREPATQSS</sequence>
<dbReference type="PANTHER" id="PTHR38457:SF1">
    <property type="entry name" value="REGULATOR ABRB-RELATED"/>
    <property type="match status" value="1"/>
</dbReference>
<keyword evidence="1" id="KW-0812">Transmembrane</keyword>
<evidence type="ECO:0000313" key="2">
    <source>
        <dbReference type="EMBL" id="MFC0523248.1"/>
    </source>
</evidence>
<keyword evidence="3" id="KW-1185">Reference proteome</keyword>
<feature type="transmembrane region" description="Helical" evidence="1">
    <location>
        <begin position="258"/>
        <end position="279"/>
    </location>
</feature>